<feature type="domain" description="Glycoside hydrolase GH146 substrate-binding" evidence="3">
    <location>
        <begin position="611"/>
        <end position="755"/>
    </location>
</feature>
<name>A0ABS6JE45_9BACI</name>
<protein>
    <submittedName>
        <fullName evidence="5">Glycoside hydrolase family 127 protein</fullName>
    </submittedName>
</protein>
<dbReference type="InterPro" id="IPR032275">
    <property type="entry name" value="DUF4986"/>
</dbReference>
<evidence type="ECO:0000313" key="5">
    <source>
        <dbReference type="EMBL" id="MBU9711946.1"/>
    </source>
</evidence>
<dbReference type="Pfam" id="PF07944">
    <property type="entry name" value="Beta-AFase-like_GH127_cat"/>
    <property type="match status" value="1"/>
</dbReference>
<organism evidence="5 6">
    <name type="scientific">Evansella tamaricis</name>
    <dbReference type="NCBI Taxonomy" id="2069301"/>
    <lineage>
        <taxon>Bacteria</taxon>
        <taxon>Bacillati</taxon>
        <taxon>Bacillota</taxon>
        <taxon>Bacilli</taxon>
        <taxon>Bacillales</taxon>
        <taxon>Bacillaceae</taxon>
        <taxon>Evansella</taxon>
    </lineage>
</organism>
<dbReference type="InterPro" id="IPR049046">
    <property type="entry name" value="Beta-AFase-like_GH127_middle"/>
</dbReference>
<evidence type="ECO:0000259" key="1">
    <source>
        <dbReference type="Pfam" id="PF07944"/>
    </source>
</evidence>
<dbReference type="PANTHER" id="PTHR31151:SF0">
    <property type="entry name" value="PROLINE-TRNA LIGASE (DUF1680)"/>
    <property type="match status" value="1"/>
</dbReference>
<dbReference type="InterPro" id="IPR046544">
    <property type="entry name" value="GH146_SB_dom"/>
</dbReference>
<evidence type="ECO:0000259" key="3">
    <source>
        <dbReference type="Pfam" id="PF20620"/>
    </source>
</evidence>
<sequence>MDYVTLLDGVFKESQEKGKDYLLYLEVDRLMAPCYEAAGQKPKAPRYGGWESTGISGHSIGHWLSATAQMYAITLDKTLKQKLDYAIGEFAYLQHMDEKGYVGGFPRDCFDKTFTGQFEVERFSLAGQWVPWYSLHKVFAGLLDSYRLTGSSLALEVVMILADWAKQGSDQLTEEQFQRMLFCEHGGMTEAMADLYSITGKKDYLHLAIRFCHEEVLGPLSEGRDELEGKHANTQIPKLVGAAKLYNITGQQKYKEMCVNFWELVTNTRSYIIGGNSINEHFGPAGQEKLGVQSAETCNTYNMLKLTECLFEWFKEGKYMDFYERALYNHILASQDPESGMKTYFVSTQPGHFKVYSSPDNSFWCCTGTGMENPARYTRSIYHGDYDGVFVNLFIPSKAALLDNKVQVRQETDFPASEKSKLIFEKGNATPFKLHIRVPYWSSGEVTVMVNGIVEQCQSKKGYVIIERTWNTGDEVEVHLPLGLHTYQAKDNLKKHGIMYGPIVLAGALGRENFPEKDILADHLKLNNHPLIKVPTLVADKNNLNEWIKKRNDKNLIFQTEGVGQPGNHQITLVPFYNLHHERYTLYWNLMTKEEFKHFVDEEQEELERFRSVTVDEVQPNEQQPEVEHGLKSENSASGYSNIVQKGWRDAKDNGFFRYELAVKPDKKMVMEVSYFGGDHNIVIGEKTFERKFDILIDGNIIATQILENSGAPASTMEIQYLIPEELTLGKKSVEVKFACSEGKIAGGVYGIRMIVSG</sequence>
<dbReference type="PANTHER" id="PTHR31151">
    <property type="entry name" value="PROLINE-TRNA LIGASE (DUF1680)"/>
    <property type="match status" value="1"/>
</dbReference>
<dbReference type="EMBL" id="JAHQCS010000088">
    <property type="protein sequence ID" value="MBU9711946.1"/>
    <property type="molecule type" value="Genomic_DNA"/>
</dbReference>
<dbReference type="Pfam" id="PF20736">
    <property type="entry name" value="Glyco_hydro127M"/>
    <property type="match status" value="1"/>
</dbReference>
<feature type="domain" description="Non-reducing end beta-L-arabinofuranosidase-like GH127 middle" evidence="4">
    <location>
        <begin position="389"/>
        <end position="482"/>
    </location>
</feature>
<comment type="caution">
    <text evidence="5">The sequence shown here is derived from an EMBL/GenBank/DDBJ whole genome shotgun (WGS) entry which is preliminary data.</text>
</comment>
<feature type="domain" description="DUF4986" evidence="2">
    <location>
        <begin position="527"/>
        <end position="588"/>
    </location>
</feature>
<keyword evidence="5" id="KW-0378">Hydrolase</keyword>
<keyword evidence="6" id="KW-1185">Reference proteome</keyword>
<dbReference type="InterPro" id="IPR012878">
    <property type="entry name" value="Beta-AFase-like_GH127_cat"/>
</dbReference>
<accession>A0ABS6JE45</accession>
<dbReference type="GO" id="GO:0016787">
    <property type="term" value="F:hydrolase activity"/>
    <property type="evidence" value="ECO:0007669"/>
    <property type="project" value="UniProtKB-KW"/>
</dbReference>
<evidence type="ECO:0000313" key="6">
    <source>
        <dbReference type="Proteomes" id="UP000784880"/>
    </source>
</evidence>
<proteinExistence type="predicted"/>
<dbReference type="Proteomes" id="UP000784880">
    <property type="component" value="Unassembled WGS sequence"/>
</dbReference>
<dbReference type="Pfam" id="PF16375">
    <property type="entry name" value="DUF4986"/>
    <property type="match status" value="1"/>
</dbReference>
<reference evidence="5 6" key="1">
    <citation type="submission" date="2021-06" db="EMBL/GenBank/DDBJ databases">
        <title>Bacillus sp. RD4P76, an endophyte from a halophyte.</title>
        <authorList>
            <person name="Sun J.-Q."/>
        </authorList>
    </citation>
    <scope>NUCLEOTIDE SEQUENCE [LARGE SCALE GENOMIC DNA]</scope>
    <source>
        <strain evidence="5 6">CGMCC 1.15917</strain>
    </source>
</reference>
<feature type="domain" description="Non-reducing end beta-L-arabinofuranosidase-like GH127 catalytic" evidence="1">
    <location>
        <begin position="4"/>
        <end position="378"/>
    </location>
</feature>
<gene>
    <name evidence="5" type="ORF">KS419_09370</name>
</gene>
<evidence type="ECO:0000259" key="4">
    <source>
        <dbReference type="Pfam" id="PF20736"/>
    </source>
</evidence>
<dbReference type="Pfam" id="PF20620">
    <property type="entry name" value="DUF6805"/>
    <property type="match status" value="1"/>
</dbReference>
<evidence type="ECO:0000259" key="2">
    <source>
        <dbReference type="Pfam" id="PF16375"/>
    </source>
</evidence>
<dbReference type="RefSeq" id="WP_217066075.1">
    <property type="nucleotide sequence ID" value="NZ_JAHQCS010000088.1"/>
</dbReference>